<dbReference type="InterPro" id="IPR000757">
    <property type="entry name" value="Beta-glucanase-like"/>
</dbReference>
<accession>A0A9Q5NFB2</accession>
<dbReference type="CDD" id="cd02181">
    <property type="entry name" value="GH16_fungal_Lam16A_glucanase"/>
    <property type="match status" value="1"/>
</dbReference>
<dbReference type="PROSITE" id="PS51762">
    <property type="entry name" value="GH16_2"/>
    <property type="match status" value="1"/>
</dbReference>
<dbReference type="Gene3D" id="2.60.120.200">
    <property type="match status" value="1"/>
</dbReference>
<evidence type="ECO:0000313" key="4">
    <source>
        <dbReference type="Proteomes" id="UP000757232"/>
    </source>
</evidence>
<dbReference type="GO" id="GO:0009251">
    <property type="term" value="P:glucan catabolic process"/>
    <property type="evidence" value="ECO:0007669"/>
    <property type="project" value="TreeGrafter"/>
</dbReference>
<feature type="chain" id="PRO_5040435418" description="GH16 domain-containing protein" evidence="1">
    <location>
        <begin position="27"/>
        <end position="420"/>
    </location>
</feature>
<dbReference type="AlphaFoldDB" id="A0A9Q5NFB2"/>
<dbReference type="OrthoDB" id="192832at2759"/>
<protein>
    <recommendedName>
        <fullName evidence="2">GH16 domain-containing protein</fullName>
    </recommendedName>
</protein>
<feature type="domain" description="GH16" evidence="2">
    <location>
        <begin position="57"/>
        <end position="353"/>
    </location>
</feature>
<dbReference type="SUPFAM" id="SSF49899">
    <property type="entry name" value="Concanavalin A-like lectins/glucanases"/>
    <property type="match status" value="1"/>
</dbReference>
<dbReference type="PANTHER" id="PTHR10963">
    <property type="entry name" value="GLYCOSYL HYDROLASE-RELATED"/>
    <property type="match status" value="1"/>
</dbReference>
<dbReference type="EMBL" id="LNZH02000030">
    <property type="protein sequence ID" value="OCB92119.1"/>
    <property type="molecule type" value="Genomic_DNA"/>
</dbReference>
<comment type="caution">
    <text evidence="3">The sequence shown here is derived from an EMBL/GenBank/DDBJ whole genome shotgun (WGS) entry which is preliminary data.</text>
</comment>
<sequence length="420" mass="46241">MTRRTRLYAGLCSAYLLLTAAQGIHGLPRFEDLKEAFVDSVKSIVPRSFAGQALQRRQQSNSTNSTSETDVWILADEYSGHTFFDDWKFFTGADPTNGLVEYVLLQLNSMRTNEFDEFITSSYVDQDTAFSEGLAYVDDNNTVIMKGDNTSWVNIGDTRKSVRIESNKYWNGGLFLLDLNRAPWGCAVWPAFWTLGALATWPTAGEIDILEGVHDNIHNHVAWHTNPGCVLTETGNYTGTVDQTDCNANINDNSGCGISDWSRVSYGESFDAQGGGVYAMLWDETGIAIWYFYRVSIPQDIQDGDPKPKTWSMPSASLAPEGCDPFQYFANHSIVFDITFCGDWAGNSYATTPGCPGTCAERLQDPANFINASWSINSLKIYTKESLQGTVVSAGHATSSPHSSMLLTAVVGLLMLLALC</sequence>
<evidence type="ECO:0000259" key="2">
    <source>
        <dbReference type="PROSITE" id="PS51762"/>
    </source>
</evidence>
<dbReference type="Pfam" id="PF26113">
    <property type="entry name" value="GH16_XgeA"/>
    <property type="match status" value="1"/>
</dbReference>
<dbReference type="InterPro" id="IPR050546">
    <property type="entry name" value="Glycosyl_Hydrlase_16"/>
</dbReference>
<feature type="signal peptide" evidence="1">
    <location>
        <begin position="1"/>
        <end position="26"/>
    </location>
</feature>
<proteinExistence type="predicted"/>
<reference evidence="3" key="1">
    <citation type="submission" date="2016-06" db="EMBL/GenBank/DDBJ databases">
        <title>Draft Genome sequence of the fungus Inonotus baumii.</title>
        <authorList>
            <person name="Zhu H."/>
            <person name="Lin W."/>
        </authorList>
    </citation>
    <scope>NUCLEOTIDE SEQUENCE</scope>
    <source>
        <strain evidence="3">821</strain>
    </source>
</reference>
<gene>
    <name evidence="3" type="ORF">A7U60_g536</name>
</gene>
<dbReference type="GO" id="GO:0004553">
    <property type="term" value="F:hydrolase activity, hydrolyzing O-glycosyl compounds"/>
    <property type="evidence" value="ECO:0007669"/>
    <property type="project" value="InterPro"/>
</dbReference>
<organism evidence="3 4">
    <name type="scientific">Sanghuangporus baumii</name>
    <name type="common">Phellinus baumii</name>
    <dbReference type="NCBI Taxonomy" id="108892"/>
    <lineage>
        <taxon>Eukaryota</taxon>
        <taxon>Fungi</taxon>
        <taxon>Dikarya</taxon>
        <taxon>Basidiomycota</taxon>
        <taxon>Agaricomycotina</taxon>
        <taxon>Agaricomycetes</taxon>
        <taxon>Hymenochaetales</taxon>
        <taxon>Hymenochaetaceae</taxon>
        <taxon>Sanghuangporus</taxon>
    </lineage>
</organism>
<dbReference type="Proteomes" id="UP000757232">
    <property type="component" value="Unassembled WGS sequence"/>
</dbReference>
<dbReference type="InterPro" id="IPR013320">
    <property type="entry name" value="ConA-like_dom_sf"/>
</dbReference>
<dbReference type="PANTHER" id="PTHR10963:SF24">
    <property type="entry name" value="GLYCOSIDASE C21B10.07-RELATED"/>
    <property type="match status" value="1"/>
</dbReference>
<name>A0A9Q5NFB2_SANBA</name>
<keyword evidence="1" id="KW-0732">Signal</keyword>
<evidence type="ECO:0000313" key="3">
    <source>
        <dbReference type="EMBL" id="OCB92119.1"/>
    </source>
</evidence>
<evidence type="ECO:0000256" key="1">
    <source>
        <dbReference type="SAM" id="SignalP"/>
    </source>
</evidence>
<keyword evidence="4" id="KW-1185">Reference proteome</keyword>